<proteinExistence type="predicted"/>
<dbReference type="SUPFAM" id="SSF51120">
    <property type="entry name" value="beta-Roll"/>
    <property type="match status" value="1"/>
</dbReference>
<evidence type="ECO:0008006" key="3">
    <source>
        <dbReference type="Google" id="ProtNLM"/>
    </source>
</evidence>
<dbReference type="PRINTS" id="PR00313">
    <property type="entry name" value="CABNDNGRPT"/>
</dbReference>
<dbReference type="Proteomes" id="UP001196565">
    <property type="component" value="Unassembled WGS sequence"/>
</dbReference>
<reference evidence="1 2" key="1">
    <citation type="submission" date="2021-07" db="EMBL/GenBank/DDBJ databases">
        <authorList>
            <person name="So Y."/>
        </authorList>
    </citation>
    <scope>NUCLEOTIDE SEQUENCE [LARGE SCALE GENOMIC DNA]</scope>
    <source>
        <strain evidence="1 2">HJA6</strain>
    </source>
</reference>
<accession>A0ABS7ACU1</accession>
<evidence type="ECO:0000313" key="1">
    <source>
        <dbReference type="EMBL" id="MBW6400124.1"/>
    </source>
</evidence>
<dbReference type="EMBL" id="JAHYBZ010000007">
    <property type="protein sequence ID" value="MBW6400124.1"/>
    <property type="molecule type" value="Genomic_DNA"/>
</dbReference>
<organism evidence="1 2">
    <name type="scientific">Roseomonas alba</name>
    <dbReference type="NCBI Taxonomy" id="2846776"/>
    <lineage>
        <taxon>Bacteria</taxon>
        <taxon>Pseudomonadati</taxon>
        <taxon>Pseudomonadota</taxon>
        <taxon>Alphaproteobacteria</taxon>
        <taxon>Acetobacterales</taxon>
        <taxon>Roseomonadaceae</taxon>
        <taxon>Roseomonas</taxon>
    </lineage>
</organism>
<name>A0ABS7ACU1_9PROT</name>
<dbReference type="InterPro" id="IPR011049">
    <property type="entry name" value="Serralysin-like_metalloprot_C"/>
</dbReference>
<evidence type="ECO:0000313" key="2">
    <source>
        <dbReference type="Proteomes" id="UP001196565"/>
    </source>
</evidence>
<comment type="caution">
    <text evidence="1">The sequence shown here is derived from an EMBL/GenBank/DDBJ whole genome shotgun (WGS) entry which is preliminary data.</text>
</comment>
<keyword evidence="2" id="KW-1185">Reference proteome</keyword>
<gene>
    <name evidence="1" type="ORF">KPL78_19855</name>
</gene>
<protein>
    <recommendedName>
        <fullName evidence="3">Calcium-binding protein</fullName>
    </recommendedName>
</protein>
<dbReference type="RefSeq" id="WP_219764734.1">
    <property type="nucleotide sequence ID" value="NZ_JAHYBZ010000007.1"/>
</dbReference>
<sequence length="274" mass="28797">MPRFTLTNRSDNFDSRDEPDWGDFSRVSGGNGSDTIRIDGDHNVLDGGNGEDVLYACGDFNLLLGGNGKDSLRVVGDDNRLYGGNGVDVLVAVGEGNLLDGGNGADRLTSVSHGGFYEIGEGNVLTGGQAFDSFVLNNRSDLRVVNDESGSPHLPWLPPPAGAGVVSEGDIIVGVMDEITDYTAGERLRIGATREADAPVGLDDFAPHHQHLELTDGEYAFIRGDQVGNGRFEVTDDGGDLLLVYDANGGGDALFLQGAVVLQGVTDPESVFIG</sequence>
<dbReference type="Gene3D" id="2.150.10.10">
    <property type="entry name" value="Serralysin-like metalloprotease, C-terminal"/>
    <property type="match status" value="1"/>
</dbReference>